<dbReference type="Proteomes" id="UP000799537">
    <property type="component" value="Unassembled WGS sequence"/>
</dbReference>
<proteinExistence type="predicted"/>
<keyword evidence="1" id="KW-0812">Transmembrane</keyword>
<organism evidence="2 3">
    <name type="scientific">Zasmidium cellare ATCC 36951</name>
    <dbReference type="NCBI Taxonomy" id="1080233"/>
    <lineage>
        <taxon>Eukaryota</taxon>
        <taxon>Fungi</taxon>
        <taxon>Dikarya</taxon>
        <taxon>Ascomycota</taxon>
        <taxon>Pezizomycotina</taxon>
        <taxon>Dothideomycetes</taxon>
        <taxon>Dothideomycetidae</taxon>
        <taxon>Mycosphaerellales</taxon>
        <taxon>Mycosphaerellaceae</taxon>
        <taxon>Zasmidium</taxon>
    </lineage>
</organism>
<keyword evidence="1" id="KW-0472">Membrane</keyword>
<dbReference type="AlphaFoldDB" id="A0A6A6C6D3"/>
<dbReference type="GeneID" id="54567292"/>
<name>A0A6A6C6D3_ZASCE</name>
<accession>A0A6A6C6D3</accession>
<feature type="transmembrane region" description="Helical" evidence="1">
    <location>
        <begin position="28"/>
        <end position="50"/>
    </location>
</feature>
<keyword evidence="3" id="KW-1185">Reference proteome</keyword>
<sequence>MATDSNDNNSSGPPVKIEAGPKIDKTTIIWLSVVIALVTIGIIIAFVVLGRRFCCASKKRKNKIDYLDNRISCGAWNGDAPLQVGAEKLAHQSKVYGGPKERLWEITIPPAITVVPSSQRGKYVEVDSVI</sequence>
<dbReference type="RefSeq" id="XP_033662697.1">
    <property type="nucleotide sequence ID" value="XM_033814020.1"/>
</dbReference>
<keyword evidence="1" id="KW-1133">Transmembrane helix</keyword>
<dbReference type="EMBL" id="ML993617">
    <property type="protein sequence ID" value="KAF2161808.1"/>
    <property type="molecule type" value="Genomic_DNA"/>
</dbReference>
<gene>
    <name evidence="2" type="ORF">M409DRAFT_58880</name>
</gene>
<reference evidence="2" key="1">
    <citation type="journal article" date="2020" name="Stud. Mycol.">
        <title>101 Dothideomycetes genomes: a test case for predicting lifestyles and emergence of pathogens.</title>
        <authorList>
            <person name="Haridas S."/>
            <person name="Albert R."/>
            <person name="Binder M."/>
            <person name="Bloem J."/>
            <person name="Labutti K."/>
            <person name="Salamov A."/>
            <person name="Andreopoulos B."/>
            <person name="Baker S."/>
            <person name="Barry K."/>
            <person name="Bills G."/>
            <person name="Bluhm B."/>
            <person name="Cannon C."/>
            <person name="Castanera R."/>
            <person name="Culley D."/>
            <person name="Daum C."/>
            <person name="Ezra D."/>
            <person name="Gonzalez J."/>
            <person name="Henrissat B."/>
            <person name="Kuo A."/>
            <person name="Liang C."/>
            <person name="Lipzen A."/>
            <person name="Lutzoni F."/>
            <person name="Magnuson J."/>
            <person name="Mondo S."/>
            <person name="Nolan M."/>
            <person name="Ohm R."/>
            <person name="Pangilinan J."/>
            <person name="Park H.-J."/>
            <person name="Ramirez L."/>
            <person name="Alfaro M."/>
            <person name="Sun H."/>
            <person name="Tritt A."/>
            <person name="Yoshinaga Y."/>
            <person name="Zwiers L.-H."/>
            <person name="Turgeon B."/>
            <person name="Goodwin S."/>
            <person name="Spatafora J."/>
            <person name="Crous P."/>
            <person name="Grigoriev I."/>
        </authorList>
    </citation>
    <scope>NUCLEOTIDE SEQUENCE</scope>
    <source>
        <strain evidence="2">ATCC 36951</strain>
    </source>
</reference>
<evidence type="ECO:0000256" key="1">
    <source>
        <dbReference type="SAM" id="Phobius"/>
    </source>
</evidence>
<protein>
    <submittedName>
        <fullName evidence="2">Uncharacterized protein</fullName>
    </submittedName>
</protein>
<evidence type="ECO:0000313" key="3">
    <source>
        <dbReference type="Proteomes" id="UP000799537"/>
    </source>
</evidence>
<evidence type="ECO:0000313" key="2">
    <source>
        <dbReference type="EMBL" id="KAF2161808.1"/>
    </source>
</evidence>